<accession>A0A315ET80</accession>
<evidence type="ECO:0000256" key="1">
    <source>
        <dbReference type="ARBA" id="ARBA00004651"/>
    </source>
</evidence>
<keyword evidence="5 6" id="KW-0472">Membrane</keyword>
<dbReference type="AlphaFoldDB" id="A0A315ET80"/>
<protein>
    <submittedName>
        <fullName evidence="7">Lysine transporter LysE</fullName>
    </submittedName>
</protein>
<keyword evidence="3 6" id="KW-0812">Transmembrane</keyword>
<feature type="transmembrane region" description="Helical" evidence="6">
    <location>
        <begin position="111"/>
        <end position="133"/>
    </location>
</feature>
<name>A0A315ET80_9BURK</name>
<feature type="transmembrane region" description="Helical" evidence="6">
    <location>
        <begin position="43"/>
        <end position="66"/>
    </location>
</feature>
<keyword evidence="4 6" id="KW-1133">Transmembrane helix</keyword>
<reference evidence="7 8" key="1">
    <citation type="submission" date="2017-04" db="EMBL/GenBank/DDBJ databases">
        <title>Unexpected and diverse lifestyles within the genus Limnohabitans.</title>
        <authorList>
            <person name="Kasalicky V."/>
            <person name="Mehrshad M."/>
            <person name="Andrei S.-A."/>
            <person name="Salcher M."/>
            <person name="Kratochvilova H."/>
            <person name="Simek K."/>
            <person name="Ghai R."/>
        </authorList>
    </citation>
    <scope>NUCLEOTIDE SEQUENCE [LARGE SCALE GENOMIC DNA]</scope>
    <source>
        <strain evidence="7 8">MWH-C5</strain>
    </source>
</reference>
<feature type="transmembrane region" description="Helical" evidence="6">
    <location>
        <begin position="145"/>
        <end position="163"/>
    </location>
</feature>
<proteinExistence type="predicted"/>
<evidence type="ECO:0000256" key="4">
    <source>
        <dbReference type="ARBA" id="ARBA00022989"/>
    </source>
</evidence>
<dbReference type="EMBL" id="NESP01000001">
    <property type="protein sequence ID" value="PUE59102.1"/>
    <property type="molecule type" value="Genomic_DNA"/>
</dbReference>
<evidence type="ECO:0000256" key="5">
    <source>
        <dbReference type="ARBA" id="ARBA00023136"/>
    </source>
</evidence>
<evidence type="ECO:0000256" key="3">
    <source>
        <dbReference type="ARBA" id="ARBA00022692"/>
    </source>
</evidence>
<dbReference type="PANTHER" id="PTHR30086">
    <property type="entry name" value="ARGININE EXPORTER PROTEIN ARGO"/>
    <property type="match status" value="1"/>
</dbReference>
<keyword evidence="2" id="KW-1003">Cell membrane</keyword>
<dbReference type="GO" id="GO:0015171">
    <property type="term" value="F:amino acid transmembrane transporter activity"/>
    <property type="evidence" value="ECO:0007669"/>
    <property type="project" value="TreeGrafter"/>
</dbReference>
<evidence type="ECO:0000313" key="8">
    <source>
        <dbReference type="Proteomes" id="UP000251341"/>
    </source>
</evidence>
<comment type="caution">
    <text evidence="7">The sequence shown here is derived from an EMBL/GenBank/DDBJ whole genome shotgun (WGS) entry which is preliminary data.</text>
</comment>
<sequence>MSSAELFALIALATVGTFTPGPNTALSATLAANHGLRRALPFVCAVPAGWGVLLVLNAAGLGALVLGFPPLRWGLLAAGVLYLLWLAWKLASTQRLSDAAQGPIVGFKQGVMLQFINIKAWFLAMSVVSGWVIDHDDTPARLLETLPIFMFFGLASNFTYAWIGASLRHWLRGPNDTAQRLQWFNRLMALALLGTVAWMVRSALQTL</sequence>
<keyword evidence="8" id="KW-1185">Reference proteome</keyword>
<gene>
    <name evidence="7" type="ORF">B9Z44_05640</name>
</gene>
<comment type="subcellular location">
    <subcellularLocation>
        <location evidence="1">Cell membrane</location>
        <topology evidence="1">Multi-pass membrane protein</topology>
    </subcellularLocation>
</comment>
<feature type="transmembrane region" description="Helical" evidence="6">
    <location>
        <begin position="73"/>
        <end position="91"/>
    </location>
</feature>
<dbReference type="GO" id="GO:0005886">
    <property type="term" value="C:plasma membrane"/>
    <property type="evidence" value="ECO:0007669"/>
    <property type="project" value="UniProtKB-SubCell"/>
</dbReference>
<dbReference type="Pfam" id="PF01810">
    <property type="entry name" value="LysE"/>
    <property type="match status" value="1"/>
</dbReference>
<dbReference type="PANTHER" id="PTHR30086:SF20">
    <property type="entry name" value="ARGININE EXPORTER PROTEIN ARGO-RELATED"/>
    <property type="match status" value="1"/>
</dbReference>
<dbReference type="InterPro" id="IPR001123">
    <property type="entry name" value="LeuE-type"/>
</dbReference>
<evidence type="ECO:0000256" key="2">
    <source>
        <dbReference type="ARBA" id="ARBA00022475"/>
    </source>
</evidence>
<evidence type="ECO:0000313" key="7">
    <source>
        <dbReference type="EMBL" id="PUE59102.1"/>
    </source>
</evidence>
<feature type="transmembrane region" description="Helical" evidence="6">
    <location>
        <begin position="183"/>
        <end position="204"/>
    </location>
</feature>
<dbReference type="RefSeq" id="WP_108401901.1">
    <property type="nucleotide sequence ID" value="NZ_NESP01000001.1"/>
</dbReference>
<evidence type="ECO:0000256" key="6">
    <source>
        <dbReference type="SAM" id="Phobius"/>
    </source>
</evidence>
<dbReference type="GO" id="GO:0033228">
    <property type="term" value="P:cysteine export across plasma membrane"/>
    <property type="evidence" value="ECO:0007669"/>
    <property type="project" value="TreeGrafter"/>
</dbReference>
<dbReference type="Proteomes" id="UP000251341">
    <property type="component" value="Unassembled WGS sequence"/>
</dbReference>
<organism evidence="7 8">
    <name type="scientific">Limnohabitans curvus</name>
    <dbReference type="NCBI Taxonomy" id="323423"/>
    <lineage>
        <taxon>Bacteria</taxon>
        <taxon>Pseudomonadati</taxon>
        <taxon>Pseudomonadota</taxon>
        <taxon>Betaproteobacteria</taxon>
        <taxon>Burkholderiales</taxon>
        <taxon>Comamonadaceae</taxon>
        <taxon>Limnohabitans</taxon>
    </lineage>
</organism>